<reference evidence="2" key="1">
    <citation type="submission" date="2021-06" db="EMBL/GenBank/DDBJ databases">
        <authorList>
            <person name="Kallberg Y."/>
            <person name="Tangrot J."/>
            <person name="Rosling A."/>
        </authorList>
    </citation>
    <scope>NUCLEOTIDE SEQUENCE</scope>
    <source>
        <strain evidence="2">BR232B</strain>
    </source>
</reference>
<dbReference type="Proteomes" id="UP000789739">
    <property type="component" value="Unassembled WGS sequence"/>
</dbReference>
<name>A0A9N9FUC0_9GLOM</name>
<accession>A0A9N9FUC0</accession>
<organism evidence="2 3">
    <name type="scientific">Paraglomus brasilianum</name>
    <dbReference type="NCBI Taxonomy" id="144538"/>
    <lineage>
        <taxon>Eukaryota</taxon>
        <taxon>Fungi</taxon>
        <taxon>Fungi incertae sedis</taxon>
        <taxon>Mucoromycota</taxon>
        <taxon>Glomeromycotina</taxon>
        <taxon>Glomeromycetes</taxon>
        <taxon>Paraglomerales</taxon>
        <taxon>Paraglomeraceae</taxon>
        <taxon>Paraglomus</taxon>
    </lineage>
</organism>
<sequence length="90" mass="10171">MTSTQEANRLIPETRPDEPVDEMNVTVAVEDTPDKKTSGSASADQVIPKKLQKILKNLNSRQRELYDNAPNDIKINVSEVIYEEKKKKGM</sequence>
<evidence type="ECO:0000313" key="3">
    <source>
        <dbReference type="Proteomes" id="UP000789739"/>
    </source>
</evidence>
<dbReference type="AlphaFoldDB" id="A0A9N9FUC0"/>
<dbReference type="EMBL" id="CAJVPI010000687">
    <property type="protein sequence ID" value="CAG8562875.1"/>
    <property type="molecule type" value="Genomic_DNA"/>
</dbReference>
<proteinExistence type="predicted"/>
<keyword evidence="3" id="KW-1185">Reference proteome</keyword>
<comment type="caution">
    <text evidence="2">The sequence shown here is derived from an EMBL/GenBank/DDBJ whole genome shotgun (WGS) entry which is preliminary data.</text>
</comment>
<feature type="region of interest" description="Disordered" evidence="1">
    <location>
        <begin position="1"/>
        <end position="23"/>
    </location>
</feature>
<evidence type="ECO:0000256" key="1">
    <source>
        <dbReference type="SAM" id="MobiDB-lite"/>
    </source>
</evidence>
<evidence type="ECO:0000313" key="2">
    <source>
        <dbReference type="EMBL" id="CAG8562875.1"/>
    </source>
</evidence>
<protein>
    <submittedName>
        <fullName evidence="2">7775_t:CDS:1</fullName>
    </submittedName>
</protein>
<gene>
    <name evidence="2" type="ORF">PBRASI_LOCUS5684</name>
</gene>